<keyword evidence="2" id="KW-1185">Reference proteome</keyword>
<gene>
    <name evidence="1" type="ORF">HORIV_55310</name>
</gene>
<proteinExistence type="predicted"/>
<organism evidence="1 2">
    <name type="scientific">Vreelandella olivaria</name>
    <dbReference type="NCBI Taxonomy" id="390919"/>
    <lineage>
        <taxon>Bacteria</taxon>
        <taxon>Pseudomonadati</taxon>
        <taxon>Pseudomonadota</taxon>
        <taxon>Gammaproteobacteria</taxon>
        <taxon>Oceanospirillales</taxon>
        <taxon>Halomonadaceae</taxon>
        <taxon>Vreelandella</taxon>
    </lineage>
</organism>
<protein>
    <submittedName>
        <fullName evidence="1">Uncharacterized protein</fullName>
    </submittedName>
</protein>
<evidence type="ECO:0000313" key="2">
    <source>
        <dbReference type="Proteomes" id="UP000289555"/>
    </source>
</evidence>
<dbReference type="EMBL" id="AP019416">
    <property type="protein sequence ID" value="BBI53110.1"/>
    <property type="molecule type" value="Genomic_DNA"/>
</dbReference>
<name>A0ABN5X1X2_9GAMM</name>
<accession>A0ABN5X1X2</accession>
<sequence length="70" mass="7545">MLNHQIAVALTPVKVGMAAGGALHLHRFAVAIRLGLAHFWSKNIPRVTGIVQNQAVALARRQTQPLPTIC</sequence>
<evidence type="ECO:0000313" key="1">
    <source>
        <dbReference type="EMBL" id="BBI53110.1"/>
    </source>
</evidence>
<reference evidence="2" key="1">
    <citation type="journal article" date="2019" name="Microbiol. Resour. Announc.">
        <title>Complete Genome Sequence of Halomonas olivaria, a Moderately Halophilic Bacterium Isolated from Olive Processing Effluents, Obtained by Nanopore Sequencing.</title>
        <authorList>
            <person name="Nagata S."/>
            <person name="Ii K.M."/>
            <person name="Tsukimi T."/>
            <person name="Miura M.C."/>
            <person name="Galipon J."/>
            <person name="Arakawa K."/>
        </authorList>
    </citation>
    <scope>NUCLEOTIDE SEQUENCE [LARGE SCALE GENOMIC DNA]</scope>
    <source>
        <strain evidence="2">TYRC17</strain>
    </source>
</reference>
<dbReference type="Proteomes" id="UP000289555">
    <property type="component" value="Chromosome"/>
</dbReference>